<evidence type="ECO:0000256" key="3">
    <source>
        <dbReference type="ARBA" id="ARBA00022827"/>
    </source>
</evidence>
<dbReference type="Gene3D" id="3.30.390.30">
    <property type="match status" value="1"/>
</dbReference>
<dbReference type="GO" id="GO:0051213">
    <property type="term" value="F:dioxygenase activity"/>
    <property type="evidence" value="ECO:0007669"/>
    <property type="project" value="UniProtKB-KW"/>
</dbReference>
<organism evidence="7 8">
    <name type="scientific">Erythrobacter dokdonensis DSW-74</name>
    <dbReference type="NCBI Taxonomy" id="1300349"/>
    <lineage>
        <taxon>Bacteria</taxon>
        <taxon>Pseudomonadati</taxon>
        <taxon>Pseudomonadota</taxon>
        <taxon>Alphaproteobacteria</taxon>
        <taxon>Sphingomonadales</taxon>
        <taxon>Erythrobacteraceae</taxon>
        <taxon>Erythrobacter/Porphyrobacter group</taxon>
        <taxon>Erythrobacter</taxon>
    </lineage>
</organism>
<dbReference type="STRING" id="1300349.I603_1542"/>
<protein>
    <submittedName>
        <fullName evidence="7">Putative ferredoxin reductase component (Dioxygenase)</fullName>
    </submittedName>
</protein>
<evidence type="ECO:0000259" key="5">
    <source>
        <dbReference type="Pfam" id="PF07992"/>
    </source>
</evidence>
<gene>
    <name evidence="7" type="ORF">I603_1542</name>
</gene>
<dbReference type="Pfam" id="PF07992">
    <property type="entry name" value="Pyr_redox_2"/>
    <property type="match status" value="1"/>
</dbReference>
<dbReference type="PANTHER" id="PTHR43557:SF2">
    <property type="entry name" value="RIESKE DOMAIN-CONTAINING PROTEIN-RELATED"/>
    <property type="match status" value="1"/>
</dbReference>
<proteinExistence type="predicted"/>
<dbReference type="PANTHER" id="PTHR43557">
    <property type="entry name" value="APOPTOSIS-INDUCING FACTOR 1"/>
    <property type="match status" value="1"/>
</dbReference>
<keyword evidence="2" id="KW-0285">Flavoprotein</keyword>
<keyword evidence="8" id="KW-1185">Reference proteome</keyword>
<comment type="caution">
    <text evidence="7">The sequence shown here is derived from an EMBL/GenBank/DDBJ whole genome shotgun (WGS) entry which is preliminary data.</text>
</comment>
<keyword evidence="3" id="KW-0274">FAD</keyword>
<dbReference type="SUPFAM" id="SSF51905">
    <property type="entry name" value="FAD/NAD(P)-binding domain"/>
    <property type="match status" value="2"/>
</dbReference>
<dbReference type="PRINTS" id="PR00411">
    <property type="entry name" value="PNDRDTASEI"/>
</dbReference>
<dbReference type="EMBL" id="LZYB01000003">
    <property type="protein sequence ID" value="OBV11134.1"/>
    <property type="molecule type" value="Genomic_DNA"/>
</dbReference>
<name>A0A1A7BF68_9SPHN</name>
<dbReference type="RefSeq" id="WP_068863709.1">
    <property type="nucleotide sequence ID" value="NZ_LZYB01000003.1"/>
</dbReference>
<accession>A0A1A7BF68</accession>
<dbReference type="InterPro" id="IPR023753">
    <property type="entry name" value="FAD/NAD-binding_dom"/>
</dbReference>
<dbReference type="PRINTS" id="PR00368">
    <property type="entry name" value="FADPNR"/>
</dbReference>
<evidence type="ECO:0000256" key="2">
    <source>
        <dbReference type="ARBA" id="ARBA00022630"/>
    </source>
</evidence>
<evidence type="ECO:0000256" key="4">
    <source>
        <dbReference type="ARBA" id="ARBA00023002"/>
    </source>
</evidence>
<dbReference type="InterPro" id="IPR036188">
    <property type="entry name" value="FAD/NAD-bd_sf"/>
</dbReference>
<dbReference type="Gene3D" id="3.50.50.60">
    <property type="entry name" value="FAD/NAD(P)-binding domain"/>
    <property type="match status" value="2"/>
</dbReference>
<dbReference type="Pfam" id="PF14759">
    <property type="entry name" value="Reductase_C"/>
    <property type="match status" value="1"/>
</dbReference>
<dbReference type="SUPFAM" id="SSF55424">
    <property type="entry name" value="FAD/NAD-linked reductases, dimerisation (C-terminal) domain"/>
    <property type="match status" value="1"/>
</dbReference>
<feature type="domain" description="FAD/NAD(P)-binding" evidence="5">
    <location>
        <begin position="10"/>
        <end position="311"/>
    </location>
</feature>
<keyword evidence="4" id="KW-0560">Oxidoreductase</keyword>
<dbReference type="GO" id="GO:0005737">
    <property type="term" value="C:cytoplasm"/>
    <property type="evidence" value="ECO:0007669"/>
    <property type="project" value="TreeGrafter"/>
</dbReference>
<dbReference type="InterPro" id="IPR050446">
    <property type="entry name" value="FAD-oxidoreductase/Apoptosis"/>
</dbReference>
<dbReference type="Proteomes" id="UP000092484">
    <property type="component" value="Unassembled WGS sequence"/>
</dbReference>
<dbReference type="AlphaFoldDB" id="A0A1A7BF68"/>
<reference evidence="7 8" key="1">
    <citation type="submission" date="2016-06" db="EMBL/GenBank/DDBJ databases">
        <title>Genome sequence of Porphyrobacter dokdonensis DSW-74.</title>
        <authorList>
            <person name="Kim J.F."/>
            <person name="Song J.Y."/>
        </authorList>
    </citation>
    <scope>NUCLEOTIDE SEQUENCE [LARGE SCALE GENOMIC DNA]</scope>
    <source>
        <strain evidence="7 8">DSW-74</strain>
    </source>
</reference>
<dbReference type="GO" id="GO:0016651">
    <property type="term" value="F:oxidoreductase activity, acting on NAD(P)H"/>
    <property type="evidence" value="ECO:0007669"/>
    <property type="project" value="TreeGrafter"/>
</dbReference>
<comment type="cofactor">
    <cofactor evidence="1">
        <name>FAD</name>
        <dbReference type="ChEBI" id="CHEBI:57692"/>
    </cofactor>
</comment>
<evidence type="ECO:0000256" key="1">
    <source>
        <dbReference type="ARBA" id="ARBA00001974"/>
    </source>
</evidence>
<dbReference type="InterPro" id="IPR028202">
    <property type="entry name" value="Reductase_C"/>
</dbReference>
<dbReference type="PATRIC" id="fig|1300349.4.peg.1539"/>
<evidence type="ECO:0000313" key="7">
    <source>
        <dbReference type="EMBL" id="OBV11134.1"/>
    </source>
</evidence>
<keyword evidence="7" id="KW-0223">Dioxygenase</keyword>
<feature type="domain" description="Reductase C-terminal" evidence="6">
    <location>
        <begin position="330"/>
        <end position="414"/>
    </location>
</feature>
<evidence type="ECO:0000313" key="8">
    <source>
        <dbReference type="Proteomes" id="UP000092484"/>
    </source>
</evidence>
<dbReference type="InterPro" id="IPR016156">
    <property type="entry name" value="FAD/NAD-linked_Rdtase_dimer_sf"/>
</dbReference>
<evidence type="ECO:0000259" key="6">
    <source>
        <dbReference type="Pfam" id="PF14759"/>
    </source>
</evidence>
<sequence length="415" mass="44397">MTASTTDHADVVIVGTGHGGAQAAIALRQQGHEGSILMIGRDNAPPYERPPLSKEYLAGDKGFQRIMIRPEKFWAEKGIALKLGAAVTAIDAAAHRITISDGSMVTYRKLIWSGGGDPRRLPVPGAVLPGVFYVRDKSDADTMMLALERGASRAVVIGGGYIGLEAAAVLRKLGCEVVLVEMLPRLLARVAGEELSRFYAEEHRRQGVDVRLETGVQAVLGEDAGKVTGVRLDNGEEVACDMVVVGIGIVPAVGPLIAAGAAGSNGVDVDEYCRTTLDDIYAIGDCAAHANRYADNAVIRLESVQNAHDMANTVARAIMGEKEAYEALPWFWSNQYDLKLQTAGLNLGYDQTVLRGDPEARKFTVVYLKNGVPIAFDCVGTMKDYVQGRKLLESGVGRIDPALLADPEVALKDLI</sequence>